<dbReference type="EMBL" id="MCRJ01000016">
    <property type="protein sequence ID" value="ODN71645.1"/>
    <property type="molecule type" value="Genomic_DNA"/>
</dbReference>
<dbReference type="GO" id="GO:0071111">
    <property type="term" value="F:cyclic-guanylate-specific phosphodiesterase activity"/>
    <property type="evidence" value="ECO:0007669"/>
    <property type="project" value="UniProtKB-EC"/>
</dbReference>
<evidence type="ECO:0000313" key="3">
    <source>
        <dbReference type="Proteomes" id="UP000094622"/>
    </source>
</evidence>
<dbReference type="PANTHER" id="PTHR33121:SF70">
    <property type="entry name" value="SIGNALING PROTEIN YKOW"/>
    <property type="match status" value="1"/>
</dbReference>
<comment type="caution">
    <text evidence="2">The sequence shown here is derived from an EMBL/GenBank/DDBJ whole genome shotgun (WGS) entry which is preliminary data.</text>
</comment>
<sequence>MIAEGVETAGQVAKLRALGCRYGQGYFFAKPMAGSRVPWFLDHAGEWLARMKPADKRDPRRA</sequence>
<organism evidence="2 3">
    <name type="scientific">Methylobrevis pamukkalensis</name>
    <dbReference type="NCBI Taxonomy" id="1439726"/>
    <lineage>
        <taxon>Bacteria</taxon>
        <taxon>Pseudomonadati</taxon>
        <taxon>Pseudomonadota</taxon>
        <taxon>Alphaproteobacteria</taxon>
        <taxon>Hyphomicrobiales</taxon>
        <taxon>Pleomorphomonadaceae</taxon>
        <taxon>Methylobrevis</taxon>
    </lineage>
</organism>
<dbReference type="PANTHER" id="PTHR33121">
    <property type="entry name" value="CYCLIC DI-GMP PHOSPHODIESTERASE PDEF"/>
    <property type="match status" value="1"/>
</dbReference>
<dbReference type="OrthoDB" id="9814202at2"/>
<dbReference type="AlphaFoldDB" id="A0A1E3H683"/>
<dbReference type="PROSITE" id="PS50883">
    <property type="entry name" value="EAL"/>
    <property type="match status" value="1"/>
</dbReference>
<reference evidence="2 3" key="1">
    <citation type="submission" date="2016-07" db="EMBL/GenBank/DDBJ databases">
        <title>Draft Genome Sequence of Methylobrevis pamukkalensis PK2.</title>
        <authorList>
            <person name="Vasilenko O.V."/>
            <person name="Doronina N.V."/>
            <person name="Shmareva M.N."/>
            <person name="Tarlachkov S.V."/>
            <person name="Mustakhimov I."/>
            <person name="Trotsenko Y.A."/>
        </authorList>
    </citation>
    <scope>NUCLEOTIDE SEQUENCE [LARGE SCALE GENOMIC DNA]</scope>
    <source>
        <strain evidence="2 3">PK2</strain>
    </source>
</reference>
<feature type="domain" description="EAL" evidence="1">
    <location>
        <begin position="1"/>
        <end position="45"/>
    </location>
</feature>
<proteinExistence type="predicted"/>
<dbReference type="SUPFAM" id="SSF141868">
    <property type="entry name" value="EAL domain-like"/>
    <property type="match status" value="1"/>
</dbReference>
<dbReference type="Pfam" id="PF00563">
    <property type="entry name" value="EAL"/>
    <property type="match status" value="1"/>
</dbReference>
<dbReference type="InterPro" id="IPR001633">
    <property type="entry name" value="EAL_dom"/>
</dbReference>
<keyword evidence="3" id="KW-1185">Reference proteome</keyword>
<gene>
    <name evidence="2" type="primary">dosP</name>
    <name evidence="2" type="ORF">A6302_00982</name>
</gene>
<protein>
    <submittedName>
        <fullName evidence="2">Oxygen sensor protein DosP</fullName>
        <ecNumber evidence="2">3.1.4.52</ecNumber>
    </submittedName>
</protein>
<evidence type="ECO:0000313" key="2">
    <source>
        <dbReference type="EMBL" id="ODN71645.1"/>
    </source>
</evidence>
<dbReference type="InterPro" id="IPR035919">
    <property type="entry name" value="EAL_sf"/>
</dbReference>
<dbReference type="EC" id="3.1.4.52" evidence="2"/>
<dbReference type="Gene3D" id="3.20.20.450">
    <property type="entry name" value="EAL domain"/>
    <property type="match status" value="1"/>
</dbReference>
<keyword evidence="2" id="KW-0378">Hydrolase</keyword>
<dbReference type="InterPro" id="IPR050706">
    <property type="entry name" value="Cyclic-di-GMP_PDE-like"/>
</dbReference>
<evidence type="ECO:0000259" key="1">
    <source>
        <dbReference type="PROSITE" id="PS50883"/>
    </source>
</evidence>
<accession>A0A1E3H683</accession>
<name>A0A1E3H683_9HYPH</name>
<dbReference type="Proteomes" id="UP000094622">
    <property type="component" value="Unassembled WGS sequence"/>
</dbReference>
<dbReference type="PATRIC" id="fig|1439726.3.peg.1024"/>